<dbReference type="InterPro" id="IPR012373">
    <property type="entry name" value="Ferrdict_sens_TM"/>
</dbReference>
<dbReference type="Pfam" id="PF04773">
    <property type="entry name" value="FecR"/>
    <property type="match status" value="1"/>
</dbReference>
<dbReference type="InterPro" id="IPR032623">
    <property type="entry name" value="FecR_N"/>
</dbReference>
<dbReference type="Proteomes" id="UP001166571">
    <property type="component" value="Unassembled WGS sequence"/>
</dbReference>
<sequence>MRPDKQHAAEAQAIDWVIRQRDPAFADWDDFANWLAEDPEHSAVYDAVACLDEDLDSLPPVRKTVFVPAPEQRRRLSRRAWFGGAVAAALALVVGMNGPAFFGDTGRIQTAAGEHLTIELADGSRIELNGASIIELDEDRPRFARLESGEAMFHVVHRDDAPFVVEAGEAKIVDLGTAFNVVRGRKRTSVAVSEGVVAYNPDRQNVRLTAGQGLDVGDGDSDAPVVRSVDTATVGGWRNGLLVYNDTPLAVVAEDLARTAGMQVTVAPDAADLSFRGALIIDPDRARTIADLAALSGTRARKKGDGWELAR</sequence>
<evidence type="ECO:0000259" key="2">
    <source>
        <dbReference type="Pfam" id="PF04773"/>
    </source>
</evidence>
<feature type="transmembrane region" description="Helical" evidence="1">
    <location>
        <begin position="80"/>
        <end position="102"/>
    </location>
</feature>
<comment type="caution">
    <text evidence="4">The sequence shown here is derived from an EMBL/GenBank/DDBJ whole genome shotgun (WGS) entry which is preliminary data.</text>
</comment>
<dbReference type="PANTHER" id="PTHR30273">
    <property type="entry name" value="PERIPLASMIC SIGNAL SENSOR AND SIGMA FACTOR ACTIVATOR FECR-RELATED"/>
    <property type="match status" value="1"/>
</dbReference>
<name>A0ABS7MDF6_9SPHN</name>
<feature type="domain" description="FecR N-terminal" evidence="3">
    <location>
        <begin position="12"/>
        <end position="49"/>
    </location>
</feature>
<dbReference type="PIRSF" id="PIRSF018266">
    <property type="entry name" value="FecR"/>
    <property type="match status" value="1"/>
</dbReference>
<protein>
    <submittedName>
        <fullName evidence="4">FecR domain-containing protein</fullName>
    </submittedName>
</protein>
<dbReference type="EMBL" id="JAILXK010000001">
    <property type="protein sequence ID" value="MBY4636816.1"/>
    <property type="molecule type" value="Genomic_DNA"/>
</dbReference>
<dbReference type="PANTHER" id="PTHR30273:SF2">
    <property type="entry name" value="PROTEIN FECR"/>
    <property type="match status" value="1"/>
</dbReference>
<keyword evidence="1" id="KW-0472">Membrane</keyword>
<proteinExistence type="predicted"/>
<feature type="domain" description="FecR protein" evidence="2">
    <location>
        <begin position="107"/>
        <end position="197"/>
    </location>
</feature>
<evidence type="ECO:0000259" key="3">
    <source>
        <dbReference type="Pfam" id="PF16220"/>
    </source>
</evidence>
<gene>
    <name evidence="4" type="ORF">K5P26_06640</name>
</gene>
<keyword evidence="1" id="KW-0812">Transmembrane</keyword>
<organism evidence="4 5">
    <name type="scientific">Sphingopyxis jiangsuensis</name>
    <dbReference type="NCBI Taxonomy" id="2871171"/>
    <lineage>
        <taxon>Bacteria</taxon>
        <taxon>Pseudomonadati</taxon>
        <taxon>Pseudomonadota</taxon>
        <taxon>Alphaproteobacteria</taxon>
        <taxon>Sphingomonadales</taxon>
        <taxon>Sphingomonadaceae</taxon>
        <taxon>Sphingopyxis</taxon>
    </lineage>
</organism>
<evidence type="ECO:0000313" key="4">
    <source>
        <dbReference type="EMBL" id="MBY4636816.1"/>
    </source>
</evidence>
<dbReference type="InterPro" id="IPR006860">
    <property type="entry name" value="FecR"/>
</dbReference>
<dbReference type="RefSeq" id="WP_201925315.1">
    <property type="nucleotide sequence ID" value="NZ_JAERPO010000001.1"/>
</dbReference>
<keyword evidence="5" id="KW-1185">Reference proteome</keyword>
<keyword evidence="1" id="KW-1133">Transmembrane helix</keyword>
<evidence type="ECO:0000256" key="1">
    <source>
        <dbReference type="SAM" id="Phobius"/>
    </source>
</evidence>
<accession>A0ABS7MDF6</accession>
<reference evidence="4" key="1">
    <citation type="submission" date="2021-08" db="EMBL/GenBank/DDBJ databases">
        <title>Sphingopyxis panaciterrulae sp. nov., isolated from the surface water of the Yellow Sea.</title>
        <authorList>
            <person name="Gao Z."/>
            <person name="Zhang D."/>
            <person name="Zhang A."/>
        </authorList>
    </citation>
    <scope>NUCLEOTIDE SEQUENCE</scope>
    <source>
        <strain evidence="4">XHP0097</strain>
    </source>
</reference>
<evidence type="ECO:0000313" key="5">
    <source>
        <dbReference type="Proteomes" id="UP001166571"/>
    </source>
</evidence>
<dbReference type="Gene3D" id="2.60.120.1440">
    <property type="match status" value="1"/>
</dbReference>
<dbReference type="Pfam" id="PF16220">
    <property type="entry name" value="DUF4880"/>
    <property type="match status" value="1"/>
</dbReference>